<dbReference type="EMBL" id="GEDG01036258">
    <property type="protein sequence ID" value="JAP08792.1"/>
    <property type="molecule type" value="Transcribed_RNA"/>
</dbReference>
<accession>A0A0V0GLD1</accession>
<evidence type="ECO:0000313" key="1">
    <source>
        <dbReference type="EMBL" id="JAP08792.1"/>
    </source>
</evidence>
<proteinExistence type="predicted"/>
<protein>
    <submittedName>
        <fullName evidence="1">Putative ovule protein</fullName>
    </submittedName>
</protein>
<sequence>MDDAADGRRVGVADLDADLEAAGLDLLVGVEERGAALVGVEDLAVEATGLAEGNVTLEVGVEALEGLDEELRGRPVGVDDLVEVAFFPPDEEGLPFPAEELL</sequence>
<dbReference type="AlphaFoldDB" id="A0A0V0GLD1"/>
<organism evidence="1">
    <name type="scientific">Solanum chacoense</name>
    <name type="common">Chaco potato</name>
    <dbReference type="NCBI Taxonomy" id="4108"/>
    <lineage>
        <taxon>Eukaryota</taxon>
        <taxon>Viridiplantae</taxon>
        <taxon>Streptophyta</taxon>
        <taxon>Embryophyta</taxon>
        <taxon>Tracheophyta</taxon>
        <taxon>Spermatophyta</taxon>
        <taxon>Magnoliopsida</taxon>
        <taxon>eudicotyledons</taxon>
        <taxon>Gunneridae</taxon>
        <taxon>Pentapetalae</taxon>
        <taxon>asterids</taxon>
        <taxon>lamiids</taxon>
        <taxon>Solanales</taxon>
        <taxon>Solanaceae</taxon>
        <taxon>Solanoideae</taxon>
        <taxon>Solaneae</taxon>
        <taxon>Solanum</taxon>
    </lineage>
</organism>
<feature type="non-terminal residue" evidence="1">
    <location>
        <position position="102"/>
    </location>
</feature>
<reference evidence="1" key="1">
    <citation type="submission" date="2015-12" db="EMBL/GenBank/DDBJ databases">
        <title>Gene expression during late stages of embryo sac development: a critical building block for successful pollen-pistil interactions.</title>
        <authorList>
            <person name="Liu Y."/>
            <person name="Joly V."/>
            <person name="Sabar M."/>
            <person name="Matton D.P."/>
        </authorList>
    </citation>
    <scope>NUCLEOTIDE SEQUENCE</scope>
</reference>
<name>A0A0V0GLD1_SOLCH</name>